<accession>A0A9N8WP72</accession>
<evidence type="ECO:0000313" key="3">
    <source>
        <dbReference type="Proteomes" id="UP000789342"/>
    </source>
</evidence>
<dbReference type="Pfam" id="PF09159">
    <property type="entry name" value="Ydc2-catalyt"/>
    <property type="match status" value="1"/>
</dbReference>
<dbReference type="Proteomes" id="UP000789342">
    <property type="component" value="Unassembled WGS sequence"/>
</dbReference>
<dbReference type="OrthoDB" id="5552842at2759"/>
<dbReference type="Gene3D" id="3.30.420.10">
    <property type="entry name" value="Ribonuclease H-like superfamily/Ribonuclease H"/>
    <property type="match status" value="1"/>
</dbReference>
<organism evidence="2 3">
    <name type="scientific">Acaulospora morrowiae</name>
    <dbReference type="NCBI Taxonomy" id="94023"/>
    <lineage>
        <taxon>Eukaryota</taxon>
        <taxon>Fungi</taxon>
        <taxon>Fungi incertae sedis</taxon>
        <taxon>Mucoromycota</taxon>
        <taxon>Glomeromycotina</taxon>
        <taxon>Glomeromycetes</taxon>
        <taxon>Diversisporales</taxon>
        <taxon>Acaulosporaceae</taxon>
        <taxon>Acaulospora</taxon>
    </lineage>
</organism>
<proteinExistence type="predicted"/>
<name>A0A9N8WP72_9GLOM</name>
<dbReference type="SUPFAM" id="SSF53098">
    <property type="entry name" value="Ribonuclease H-like"/>
    <property type="match status" value="1"/>
</dbReference>
<evidence type="ECO:0000259" key="1">
    <source>
        <dbReference type="Pfam" id="PF09159"/>
    </source>
</evidence>
<dbReference type="GO" id="GO:0003676">
    <property type="term" value="F:nucleic acid binding"/>
    <property type="evidence" value="ECO:0007669"/>
    <property type="project" value="InterPro"/>
</dbReference>
<dbReference type="InterPro" id="IPR015242">
    <property type="entry name" value="Ydc2_cat"/>
</dbReference>
<dbReference type="InterPro" id="IPR012337">
    <property type="entry name" value="RNaseH-like_sf"/>
</dbReference>
<feature type="domain" description="Mitochondrial resolvase Ydc2 catalytic" evidence="1">
    <location>
        <begin position="100"/>
        <end position="314"/>
    </location>
</feature>
<dbReference type="PANTHER" id="PTHR28072:SF1">
    <property type="entry name" value="CRUCIFORM CUTTING ENDONUCLEASE 1, MITOCHONDRIAL-RELATED"/>
    <property type="match status" value="1"/>
</dbReference>
<dbReference type="AlphaFoldDB" id="A0A9N8WP72"/>
<comment type="caution">
    <text evidence="2">The sequence shown here is derived from an EMBL/GenBank/DDBJ whole genome shotgun (WGS) entry which is preliminary data.</text>
</comment>
<keyword evidence="3" id="KW-1185">Reference proteome</keyword>
<evidence type="ECO:0000313" key="2">
    <source>
        <dbReference type="EMBL" id="CAG8491993.1"/>
    </source>
</evidence>
<reference evidence="2" key="1">
    <citation type="submission" date="2021-06" db="EMBL/GenBank/DDBJ databases">
        <authorList>
            <person name="Kallberg Y."/>
            <person name="Tangrot J."/>
            <person name="Rosling A."/>
        </authorList>
    </citation>
    <scope>NUCLEOTIDE SEQUENCE</scope>
    <source>
        <strain evidence="2">CL551</strain>
    </source>
</reference>
<dbReference type="InterPro" id="IPR039197">
    <property type="entry name" value="Mrs1/Cce1"/>
</dbReference>
<protein>
    <submittedName>
        <fullName evidence="2">10382_t:CDS:1</fullName>
    </submittedName>
</protein>
<sequence length="329" mass="37754">MNAANLAKCLKGRLSKIDLENLARKCGLTIARHNKTYVSNKLSHHLLVTYLKEQVDCAERLLLQPDEKLKLGSIAGKLNKASESQLETYKVVGSSLPKSIISIDVGIKNLAYVHMTCSGKILDWKTFSLNLESSKPKDFIEKLLPIVHQVFLPKQFSSNCDDNRETVDMFIIERQSFRQKASAHLINVMIVESMLFALLSYKNHKKVQSSSPLVVNGYLDMIMSIEDDSINKKQHYLEGIDIAHWLHAQGKKSEIKKYLRSHKRTKKLSKLLVDYWIKDHPNLCSEEFSKYFSEAEKKDDLADCFIQGLVYLSCKRSSILEAYRWILEQ</sequence>
<dbReference type="EMBL" id="CAJVPV010001270">
    <property type="protein sequence ID" value="CAG8491993.1"/>
    <property type="molecule type" value="Genomic_DNA"/>
</dbReference>
<gene>
    <name evidence="2" type="ORF">AMORRO_LOCUS2821</name>
</gene>
<dbReference type="PANTHER" id="PTHR28072">
    <property type="entry name" value="CRUCIFORM CUTTING ENDONUCLEASE 1, MITOCHONDRIAL-RELATED"/>
    <property type="match status" value="1"/>
</dbReference>
<dbReference type="InterPro" id="IPR036397">
    <property type="entry name" value="RNaseH_sf"/>
</dbReference>